<gene>
    <name evidence="2" type="ORF">K460DRAFT_67228</name>
</gene>
<dbReference type="Proteomes" id="UP000800039">
    <property type="component" value="Unassembled WGS sequence"/>
</dbReference>
<dbReference type="GeneID" id="63855874"/>
<evidence type="ECO:0000256" key="1">
    <source>
        <dbReference type="SAM" id="SignalP"/>
    </source>
</evidence>
<feature type="chain" id="PRO_5040310728" description="Secreted protein" evidence="1">
    <location>
        <begin position="26"/>
        <end position="84"/>
    </location>
</feature>
<organism evidence="2 3">
    <name type="scientific">Cucurbitaria berberidis CBS 394.84</name>
    <dbReference type="NCBI Taxonomy" id="1168544"/>
    <lineage>
        <taxon>Eukaryota</taxon>
        <taxon>Fungi</taxon>
        <taxon>Dikarya</taxon>
        <taxon>Ascomycota</taxon>
        <taxon>Pezizomycotina</taxon>
        <taxon>Dothideomycetes</taxon>
        <taxon>Pleosporomycetidae</taxon>
        <taxon>Pleosporales</taxon>
        <taxon>Pleosporineae</taxon>
        <taxon>Cucurbitariaceae</taxon>
        <taxon>Cucurbitaria</taxon>
    </lineage>
</organism>
<evidence type="ECO:0000313" key="3">
    <source>
        <dbReference type="Proteomes" id="UP000800039"/>
    </source>
</evidence>
<reference evidence="2" key="1">
    <citation type="submission" date="2020-01" db="EMBL/GenBank/DDBJ databases">
        <authorList>
            <consortium name="DOE Joint Genome Institute"/>
            <person name="Haridas S."/>
            <person name="Albert R."/>
            <person name="Binder M."/>
            <person name="Bloem J."/>
            <person name="Labutti K."/>
            <person name="Salamov A."/>
            <person name="Andreopoulos B."/>
            <person name="Baker S.E."/>
            <person name="Barry K."/>
            <person name="Bills G."/>
            <person name="Bluhm B.H."/>
            <person name="Cannon C."/>
            <person name="Castanera R."/>
            <person name="Culley D.E."/>
            <person name="Daum C."/>
            <person name="Ezra D."/>
            <person name="Gonzalez J.B."/>
            <person name="Henrissat B."/>
            <person name="Kuo A."/>
            <person name="Liang C."/>
            <person name="Lipzen A."/>
            <person name="Lutzoni F."/>
            <person name="Magnuson J."/>
            <person name="Mondo S."/>
            <person name="Nolan M."/>
            <person name="Ohm R."/>
            <person name="Pangilinan J."/>
            <person name="Park H.-J."/>
            <person name="Ramirez L."/>
            <person name="Alfaro M."/>
            <person name="Sun H."/>
            <person name="Tritt A."/>
            <person name="Yoshinaga Y."/>
            <person name="Zwiers L.-H."/>
            <person name="Turgeon B.G."/>
            <person name="Goodwin S.B."/>
            <person name="Spatafora J.W."/>
            <person name="Crous P.W."/>
            <person name="Grigoriev I.V."/>
        </authorList>
    </citation>
    <scope>NUCLEOTIDE SEQUENCE</scope>
    <source>
        <strain evidence="2">CBS 394.84</strain>
    </source>
</reference>
<dbReference type="AlphaFoldDB" id="A0A9P4LA56"/>
<comment type="caution">
    <text evidence="2">The sequence shown here is derived from an EMBL/GenBank/DDBJ whole genome shotgun (WGS) entry which is preliminary data.</text>
</comment>
<accession>A0A9P4LA56</accession>
<keyword evidence="3" id="KW-1185">Reference proteome</keyword>
<feature type="signal peptide" evidence="1">
    <location>
        <begin position="1"/>
        <end position="25"/>
    </location>
</feature>
<evidence type="ECO:0008006" key="4">
    <source>
        <dbReference type="Google" id="ProtNLM"/>
    </source>
</evidence>
<name>A0A9P4LA56_9PLEO</name>
<proteinExistence type="predicted"/>
<dbReference type="RefSeq" id="XP_040790594.1">
    <property type="nucleotide sequence ID" value="XM_040938618.1"/>
</dbReference>
<sequence>MGEFGIRRFLLFCIRFFLHPLPCSSRLPILQAQGAKEQNRSLRWHPSRIHQADTTPDNLILEQCGGLHMTTVFSLSLAITLKVS</sequence>
<keyword evidence="1" id="KW-0732">Signal</keyword>
<protein>
    <recommendedName>
        <fullName evidence="4">Secreted protein</fullName>
    </recommendedName>
</protein>
<dbReference type="EMBL" id="ML976615">
    <property type="protein sequence ID" value="KAF1848031.1"/>
    <property type="molecule type" value="Genomic_DNA"/>
</dbReference>
<evidence type="ECO:0000313" key="2">
    <source>
        <dbReference type="EMBL" id="KAF1848031.1"/>
    </source>
</evidence>